<organism evidence="3 4">
    <name type="scientific">Arthrobacter sedimenti</name>
    <dbReference type="NCBI Taxonomy" id="2694931"/>
    <lineage>
        <taxon>Bacteria</taxon>
        <taxon>Bacillati</taxon>
        <taxon>Actinomycetota</taxon>
        <taxon>Actinomycetes</taxon>
        <taxon>Micrococcales</taxon>
        <taxon>Micrococcaceae</taxon>
        <taxon>Arthrobacter</taxon>
    </lineage>
</organism>
<proteinExistence type="predicted"/>
<reference evidence="4" key="1">
    <citation type="journal article" date="2019" name="Int. J. Syst. Evol. Microbiol.">
        <title>The Global Catalogue of Microorganisms (GCM) 10K type strain sequencing project: providing services to taxonomists for standard genome sequencing and annotation.</title>
        <authorList>
            <consortium name="The Broad Institute Genomics Platform"/>
            <consortium name="The Broad Institute Genome Sequencing Center for Infectious Disease"/>
            <person name="Wu L."/>
            <person name="Ma J."/>
        </authorList>
    </citation>
    <scope>NUCLEOTIDE SEQUENCE [LARGE SCALE GENOMIC DNA]</scope>
    <source>
        <strain evidence="4">PJ61</strain>
    </source>
</reference>
<gene>
    <name evidence="3" type="ORF">ACFO0G_08570</name>
</gene>
<dbReference type="GO" id="GO:0016491">
    <property type="term" value="F:oxidoreductase activity"/>
    <property type="evidence" value="ECO:0007669"/>
    <property type="project" value="UniProtKB-KW"/>
</dbReference>
<keyword evidence="3" id="KW-0560">Oxidoreductase</keyword>
<comment type="caution">
    <text evidence="3">The sequence shown here is derived from an EMBL/GenBank/DDBJ whole genome shotgun (WGS) entry which is preliminary data.</text>
</comment>
<evidence type="ECO:0000256" key="1">
    <source>
        <dbReference type="ARBA" id="ARBA00007789"/>
    </source>
</evidence>
<dbReference type="PANTHER" id="PTHR30137:SF6">
    <property type="entry name" value="LUCIFERASE-LIKE MONOOXYGENASE"/>
    <property type="match status" value="1"/>
</dbReference>
<sequence>MTLSLPRISILDRANARDGLPAADALHRVLERAQRAEELGYHRFWVAEHHAVPGIAGSVPAVLMAAVAARTHSIRVGSGGIMLPNHQPLVVAEQAATLEALHPGRIDLGVGRSVGFTPAVRDALHAGKQDAERFEDLLAELLAYLSGTASITARPRNDSATPVFVLATGSGIDIAARAGLAVVLGGPAVFRTDQNGRLPALERYRSQFRPSRWFQRPFVMVSANVAVAATSQAARELLLPEAVALARSRTTGEFAALAPVGPAEWAGLTVREKEAVERSLATSIYGTASEVRTQVQHLLAASGADELLITGGAFDVAAQGESDRILAGLFPQDERHSMDDRLGFVAPR</sequence>
<dbReference type="NCBIfam" id="TIGR03558">
    <property type="entry name" value="oxido_grp_1"/>
    <property type="match status" value="1"/>
</dbReference>
<dbReference type="InterPro" id="IPR011251">
    <property type="entry name" value="Luciferase-like_dom"/>
</dbReference>
<name>A0ABV8WHI3_9MICC</name>
<dbReference type="EMBL" id="JBHSDQ010000003">
    <property type="protein sequence ID" value="MFC4396137.1"/>
    <property type="molecule type" value="Genomic_DNA"/>
</dbReference>
<evidence type="ECO:0000313" key="4">
    <source>
        <dbReference type="Proteomes" id="UP001595778"/>
    </source>
</evidence>
<dbReference type="Pfam" id="PF00296">
    <property type="entry name" value="Bac_luciferase"/>
    <property type="match status" value="1"/>
</dbReference>
<dbReference type="EC" id="1.-.-.-" evidence="3"/>
<protein>
    <submittedName>
        <fullName evidence="3">MsnO8 family LLM class oxidoreductase</fullName>
        <ecNumber evidence="3">1.-.-.-</ecNumber>
    </submittedName>
</protein>
<dbReference type="Gene3D" id="3.20.20.30">
    <property type="entry name" value="Luciferase-like domain"/>
    <property type="match status" value="1"/>
</dbReference>
<dbReference type="InterPro" id="IPR019949">
    <property type="entry name" value="CmoO-like"/>
</dbReference>
<dbReference type="InterPro" id="IPR036661">
    <property type="entry name" value="Luciferase-like_sf"/>
</dbReference>
<dbReference type="InterPro" id="IPR050766">
    <property type="entry name" value="Bact_Lucif_Oxidored"/>
</dbReference>
<keyword evidence="4" id="KW-1185">Reference proteome</keyword>
<dbReference type="SUPFAM" id="SSF51679">
    <property type="entry name" value="Bacterial luciferase-like"/>
    <property type="match status" value="1"/>
</dbReference>
<accession>A0ABV8WHI3</accession>
<evidence type="ECO:0000313" key="3">
    <source>
        <dbReference type="EMBL" id="MFC4396137.1"/>
    </source>
</evidence>
<dbReference type="Proteomes" id="UP001595778">
    <property type="component" value="Unassembled WGS sequence"/>
</dbReference>
<dbReference type="RefSeq" id="WP_376977039.1">
    <property type="nucleotide sequence ID" value="NZ_JBHSDQ010000003.1"/>
</dbReference>
<evidence type="ECO:0000259" key="2">
    <source>
        <dbReference type="Pfam" id="PF00296"/>
    </source>
</evidence>
<comment type="similarity">
    <text evidence="1">To bacterial alkanal monooxygenase alpha and beta chains.</text>
</comment>
<feature type="domain" description="Luciferase-like" evidence="2">
    <location>
        <begin position="19"/>
        <end position="305"/>
    </location>
</feature>
<dbReference type="PANTHER" id="PTHR30137">
    <property type="entry name" value="LUCIFERASE-LIKE MONOOXYGENASE"/>
    <property type="match status" value="1"/>
</dbReference>